<sequence length="95" mass="9392">MISFKLILCIALIAMASAQDYDGDSGDFDGDAGGPDMGGFDSEAGFTGGMSGSFGGDAESGASFEGSLGGGEAEESRKAAASVPLVYKILAAPKN</sequence>
<keyword evidence="4" id="KW-1185">Reference proteome</keyword>
<feature type="chain" id="PRO_5004581096" evidence="2">
    <location>
        <begin position="19"/>
        <end position="95"/>
    </location>
</feature>
<reference evidence="3" key="2">
    <citation type="submission" date="2015-06" db="UniProtKB">
        <authorList>
            <consortium name="EnsemblMetazoa"/>
        </authorList>
    </citation>
    <scope>IDENTIFICATION</scope>
</reference>
<dbReference type="EnsemblMetazoa" id="tetur06g06657.1">
    <property type="protein sequence ID" value="tetur06g06657.1"/>
    <property type="gene ID" value="tetur06g06657"/>
</dbReference>
<evidence type="ECO:0000256" key="2">
    <source>
        <dbReference type="SAM" id="SignalP"/>
    </source>
</evidence>
<feature type="region of interest" description="Disordered" evidence="1">
    <location>
        <begin position="24"/>
        <end position="80"/>
    </location>
</feature>
<keyword evidence="2" id="KW-0732">Signal</keyword>
<dbReference type="AlphaFoldDB" id="T1K837"/>
<protein>
    <submittedName>
        <fullName evidence="3">Uncharacterized protein</fullName>
    </submittedName>
</protein>
<dbReference type="KEGG" id="tut:107361141"/>
<dbReference type="Proteomes" id="UP000015104">
    <property type="component" value="Unassembled WGS sequence"/>
</dbReference>
<feature type="compositionally biased region" description="Gly residues" evidence="1">
    <location>
        <begin position="46"/>
        <end position="55"/>
    </location>
</feature>
<name>T1K837_TETUR</name>
<evidence type="ECO:0000256" key="1">
    <source>
        <dbReference type="SAM" id="MobiDB-lite"/>
    </source>
</evidence>
<reference evidence="4" key="1">
    <citation type="submission" date="2011-08" db="EMBL/GenBank/DDBJ databases">
        <authorList>
            <person name="Rombauts S."/>
        </authorList>
    </citation>
    <scope>NUCLEOTIDE SEQUENCE</scope>
    <source>
        <strain evidence="4">London</strain>
    </source>
</reference>
<organism evidence="3 4">
    <name type="scientific">Tetranychus urticae</name>
    <name type="common">Two-spotted spider mite</name>
    <dbReference type="NCBI Taxonomy" id="32264"/>
    <lineage>
        <taxon>Eukaryota</taxon>
        <taxon>Metazoa</taxon>
        <taxon>Ecdysozoa</taxon>
        <taxon>Arthropoda</taxon>
        <taxon>Chelicerata</taxon>
        <taxon>Arachnida</taxon>
        <taxon>Acari</taxon>
        <taxon>Acariformes</taxon>
        <taxon>Trombidiformes</taxon>
        <taxon>Prostigmata</taxon>
        <taxon>Eleutherengona</taxon>
        <taxon>Raphignathae</taxon>
        <taxon>Tetranychoidea</taxon>
        <taxon>Tetranychidae</taxon>
        <taxon>Tetranychus</taxon>
    </lineage>
</organism>
<accession>T1K837</accession>
<dbReference type="EMBL" id="CAEY01001799">
    <property type="status" value="NOT_ANNOTATED_CDS"/>
    <property type="molecule type" value="Genomic_DNA"/>
</dbReference>
<dbReference type="HOGENOM" id="CLU_2375493_0_0_1"/>
<proteinExistence type="predicted"/>
<gene>
    <name evidence="3" type="primary">107361141</name>
</gene>
<feature type="signal peptide" evidence="2">
    <location>
        <begin position="1"/>
        <end position="18"/>
    </location>
</feature>
<evidence type="ECO:0000313" key="4">
    <source>
        <dbReference type="Proteomes" id="UP000015104"/>
    </source>
</evidence>
<evidence type="ECO:0000313" key="3">
    <source>
        <dbReference type="EnsemblMetazoa" id="tetur06g06657.1"/>
    </source>
</evidence>